<dbReference type="SUPFAM" id="SSF48695">
    <property type="entry name" value="Multiheme cytochromes"/>
    <property type="match status" value="1"/>
</dbReference>
<accession>A0ABY8C8N4</accession>
<dbReference type="Gene3D" id="1.10.1130.10">
    <property type="entry name" value="Flavocytochrome C3, Chain A"/>
    <property type="match status" value="1"/>
</dbReference>
<dbReference type="EMBL" id="CP102381">
    <property type="protein sequence ID" value="WEJ62331.1"/>
    <property type="molecule type" value="Genomic_DNA"/>
</dbReference>
<name>A0ABY8C8N4_9GAMM</name>
<protein>
    <recommendedName>
        <fullName evidence="4">Cytochrome c-552/4 domain-containing protein</fullName>
    </recommendedName>
</protein>
<evidence type="ECO:0000256" key="1">
    <source>
        <dbReference type="SAM" id="SignalP"/>
    </source>
</evidence>
<evidence type="ECO:0000313" key="2">
    <source>
        <dbReference type="EMBL" id="WEJ62331.1"/>
    </source>
</evidence>
<organism evidence="2 3">
    <name type="scientific">Thiomicrorhabdus lithotrophica</name>
    <dbReference type="NCBI Taxonomy" id="2949997"/>
    <lineage>
        <taxon>Bacteria</taxon>
        <taxon>Pseudomonadati</taxon>
        <taxon>Pseudomonadota</taxon>
        <taxon>Gammaproteobacteria</taxon>
        <taxon>Thiotrichales</taxon>
        <taxon>Piscirickettsiaceae</taxon>
        <taxon>Thiomicrorhabdus</taxon>
    </lineage>
</organism>
<dbReference type="RefSeq" id="WP_275594588.1">
    <property type="nucleotide sequence ID" value="NZ_CP102381.1"/>
</dbReference>
<dbReference type="Proteomes" id="UP001222275">
    <property type="component" value="Chromosome"/>
</dbReference>
<gene>
    <name evidence="2" type="ORF">NR989_09960</name>
</gene>
<feature type="chain" id="PRO_5047037867" description="Cytochrome c-552/4 domain-containing protein" evidence="1">
    <location>
        <begin position="23"/>
        <end position="655"/>
    </location>
</feature>
<evidence type="ECO:0008006" key="4">
    <source>
        <dbReference type="Google" id="ProtNLM"/>
    </source>
</evidence>
<keyword evidence="3" id="KW-1185">Reference proteome</keyword>
<evidence type="ECO:0000313" key="3">
    <source>
        <dbReference type="Proteomes" id="UP001222275"/>
    </source>
</evidence>
<dbReference type="InterPro" id="IPR036280">
    <property type="entry name" value="Multihaem_cyt_sf"/>
</dbReference>
<proteinExistence type="predicted"/>
<reference evidence="2 3" key="1">
    <citation type="submission" date="2022-06" db="EMBL/GenBank/DDBJ databases">
        <title>Thiomicrohabdus sp. nov, an obligately chemolithoautotrophic, sulfur-oxidizing bacterium isolated from beach of Guanyin Mountain. Amoy.</title>
        <authorList>
            <person name="Zhu H."/>
        </authorList>
    </citation>
    <scope>NUCLEOTIDE SEQUENCE [LARGE SCALE GENOMIC DNA]</scope>
    <source>
        <strain evidence="2 3">XGS-01</strain>
    </source>
</reference>
<dbReference type="PROSITE" id="PS51257">
    <property type="entry name" value="PROKAR_LIPOPROTEIN"/>
    <property type="match status" value="1"/>
</dbReference>
<keyword evidence="1" id="KW-0732">Signal</keyword>
<sequence length="655" mass="70221">MKTINWLSLPILLSLTLIGCGGGDDSPTADGSGTEVVDEVHSAMFNNPAFVASWGEKGVFTDANTCSSCHTGNATVMEFNGKDVSPYTEWKHSTMANALNDPYFNAVVEEETHIFPHLKGFIEDSCLSCHSPMAYTHAHQTGEALVSDATTTLLADGAYPFATAIGDDHAREGISCTACHQIQSDDLGSIASMSGHYKINSTDDNMGSAPAIFGPFKNLTENSMVANTQYKPEYAAHIAESAMCASCHNLYTPSLNLDGTLAIVSGTTDTNAQFPEQTPYWEWLNSDYSDPAKENKTCQACHMAEPEADYKTRIATRKNGTENTNFTERPDVPGGDDANSFFAVHEFVGGNSYLLTLLKTYMTELGLGSASGHSAQGFQDQIEATQIFLSSAAELTVNPSLTGSTLEVPVTITNKTGHKLPTSYPSRRMWIHMKVTDNNGNTVFESGAVDSNGRIAKDNATNGFTQSKCLEILKQPDAATFDSVAQGCYEPHHNIINNPNQVAIYEGVLGDVNQDITHVLLHARQYIKDNRIPPKGWTLAGQHTNPADPAIKDDGIVGSASTDGDFAPGKEAAGGSDATDTVTYSIDVSAGTAPFSVTADLYYQTIKPSFVLGMHADDVAHGGITGDSYVGRFKEMYKETPPMTETLASQTVAVP</sequence>
<feature type="signal peptide" evidence="1">
    <location>
        <begin position="1"/>
        <end position="22"/>
    </location>
</feature>